<evidence type="ECO:0000313" key="1">
    <source>
        <dbReference type="EMBL" id="KAK8514923.1"/>
    </source>
</evidence>
<sequence>MGCSSSVIAIDLVNHLFQTYMNSFAIVMSSESLCPNWYQGKVRSMILPNVIFRLGGCSLLLTNKSSLKHRAMLKLNHSVRTHAGSRDEAYESCMRIEDEQGNLGFFLSKNIPKAAAKTVAMNL</sequence>
<dbReference type="InterPro" id="IPR012392">
    <property type="entry name" value="3-ktacl-CoA_syn"/>
</dbReference>
<dbReference type="InterPro" id="IPR013601">
    <property type="entry name" value="FAE1_typ3_polyketide_synth"/>
</dbReference>
<accession>A0ABR2C683</accession>
<organism evidence="1 2">
    <name type="scientific">Hibiscus sabdariffa</name>
    <name type="common">roselle</name>
    <dbReference type="NCBI Taxonomy" id="183260"/>
    <lineage>
        <taxon>Eukaryota</taxon>
        <taxon>Viridiplantae</taxon>
        <taxon>Streptophyta</taxon>
        <taxon>Embryophyta</taxon>
        <taxon>Tracheophyta</taxon>
        <taxon>Spermatophyta</taxon>
        <taxon>Magnoliopsida</taxon>
        <taxon>eudicotyledons</taxon>
        <taxon>Gunneridae</taxon>
        <taxon>Pentapetalae</taxon>
        <taxon>rosids</taxon>
        <taxon>malvids</taxon>
        <taxon>Malvales</taxon>
        <taxon>Malvaceae</taxon>
        <taxon>Malvoideae</taxon>
        <taxon>Hibiscus</taxon>
    </lineage>
</organism>
<protein>
    <submittedName>
        <fullName evidence="1">Uncharacterized protein</fullName>
    </submittedName>
</protein>
<comment type="caution">
    <text evidence="1">The sequence shown here is derived from an EMBL/GenBank/DDBJ whole genome shotgun (WGS) entry which is preliminary data.</text>
</comment>
<gene>
    <name evidence="1" type="ORF">V6N12_001088</name>
</gene>
<dbReference type="Pfam" id="PF08392">
    <property type="entry name" value="FAE1_CUT1_RppA"/>
    <property type="match status" value="1"/>
</dbReference>
<proteinExistence type="predicted"/>
<dbReference type="InterPro" id="IPR016039">
    <property type="entry name" value="Thiolase-like"/>
</dbReference>
<dbReference type="Gene3D" id="3.40.47.10">
    <property type="match status" value="1"/>
</dbReference>
<name>A0ABR2C683_9ROSI</name>
<keyword evidence="2" id="KW-1185">Reference proteome</keyword>
<evidence type="ECO:0000313" key="2">
    <source>
        <dbReference type="Proteomes" id="UP001472677"/>
    </source>
</evidence>
<dbReference type="SUPFAM" id="SSF53901">
    <property type="entry name" value="Thiolase-like"/>
    <property type="match status" value="1"/>
</dbReference>
<dbReference type="PANTHER" id="PTHR31561">
    <property type="entry name" value="3-KETOACYL-COA SYNTHASE"/>
    <property type="match status" value="1"/>
</dbReference>
<dbReference type="Proteomes" id="UP001472677">
    <property type="component" value="Unassembled WGS sequence"/>
</dbReference>
<reference evidence="1 2" key="1">
    <citation type="journal article" date="2024" name="G3 (Bethesda)">
        <title>Genome assembly of Hibiscus sabdariffa L. provides insights into metabolisms of medicinal natural products.</title>
        <authorList>
            <person name="Kim T."/>
        </authorList>
    </citation>
    <scope>NUCLEOTIDE SEQUENCE [LARGE SCALE GENOMIC DNA]</scope>
    <source>
        <strain evidence="1">TK-2024</strain>
        <tissue evidence="1">Old leaves</tissue>
    </source>
</reference>
<dbReference type="EMBL" id="JBBPBM010000065">
    <property type="protein sequence ID" value="KAK8514923.1"/>
    <property type="molecule type" value="Genomic_DNA"/>
</dbReference>